<dbReference type="Proteomes" id="UP000439903">
    <property type="component" value="Unassembled WGS sequence"/>
</dbReference>
<evidence type="ECO:0000313" key="1">
    <source>
        <dbReference type="EMBL" id="KAF0480818.1"/>
    </source>
</evidence>
<comment type="caution">
    <text evidence="1">The sequence shown here is derived from an EMBL/GenBank/DDBJ whole genome shotgun (WGS) entry which is preliminary data.</text>
</comment>
<evidence type="ECO:0000313" key="2">
    <source>
        <dbReference type="Proteomes" id="UP000439903"/>
    </source>
</evidence>
<proteinExistence type="predicted"/>
<gene>
    <name evidence="1" type="ORF">F8M41_023666</name>
</gene>
<dbReference type="EMBL" id="WTPW01000776">
    <property type="protein sequence ID" value="KAF0480818.1"/>
    <property type="molecule type" value="Genomic_DNA"/>
</dbReference>
<organism evidence="1 2">
    <name type="scientific">Gigaspora margarita</name>
    <dbReference type="NCBI Taxonomy" id="4874"/>
    <lineage>
        <taxon>Eukaryota</taxon>
        <taxon>Fungi</taxon>
        <taxon>Fungi incertae sedis</taxon>
        <taxon>Mucoromycota</taxon>
        <taxon>Glomeromycotina</taxon>
        <taxon>Glomeromycetes</taxon>
        <taxon>Diversisporales</taxon>
        <taxon>Gigasporaceae</taxon>
        <taxon>Gigaspora</taxon>
    </lineage>
</organism>
<keyword evidence="2" id="KW-1185">Reference proteome</keyword>
<sequence length="121" mass="14435">MQRFSDKVEVDYIRQFESVISRFDKQSTIRIYVTSAKDGYSRGAKERAESSEFHLLLTNVYDLCQDIPNYLSKVLKDNSVREKIYRIEEKVDEIIEILARHKKLVHKIKNDQIKIENKQIR</sequence>
<accession>A0A8H4EGX0</accession>
<dbReference type="OrthoDB" id="2398383at2759"/>
<reference evidence="1 2" key="1">
    <citation type="journal article" date="2019" name="Environ. Microbiol.">
        <title>At the nexus of three kingdoms: the genome of the mycorrhizal fungus Gigaspora margarita provides insights into plant, endobacterial and fungal interactions.</title>
        <authorList>
            <person name="Venice F."/>
            <person name="Ghignone S."/>
            <person name="Salvioli di Fossalunga A."/>
            <person name="Amselem J."/>
            <person name="Novero M."/>
            <person name="Xianan X."/>
            <person name="Sedzielewska Toro K."/>
            <person name="Morin E."/>
            <person name="Lipzen A."/>
            <person name="Grigoriev I.V."/>
            <person name="Henrissat B."/>
            <person name="Martin F.M."/>
            <person name="Bonfante P."/>
        </authorList>
    </citation>
    <scope>NUCLEOTIDE SEQUENCE [LARGE SCALE GENOMIC DNA]</scope>
    <source>
        <strain evidence="1 2">BEG34</strain>
    </source>
</reference>
<protein>
    <submittedName>
        <fullName evidence="1">Uncharacterized protein</fullName>
    </submittedName>
</protein>
<dbReference type="AlphaFoldDB" id="A0A8H4EGX0"/>
<name>A0A8H4EGX0_GIGMA</name>